<proteinExistence type="predicted"/>
<protein>
    <recommendedName>
        <fullName evidence="2">Histone H3-K79 methyltransferase</fullName>
    </recommendedName>
</protein>
<dbReference type="EMBL" id="HBGJ01024005">
    <property type="protein sequence ID" value="CAD9256957.1"/>
    <property type="molecule type" value="Transcribed_RNA"/>
</dbReference>
<evidence type="ECO:0008006" key="2">
    <source>
        <dbReference type="Google" id="ProtNLM"/>
    </source>
</evidence>
<dbReference type="AlphaFoldDB" id="A0A7S1U544"/>
<dbReference type="Gene3D" id="3.40.50.150">
    <property type="entry name" value="Vaccinia Virus protein VP39"/>
    <property type="match status" value="1"/>
</dbReference>
<evidence type="ECO:0000313" key="1">
    <source>
        <dbReference type="EMBL" id="CAD9256957.1"/>
    </source>
</evidence>
<reference evidence="1" key="1">
    <citation type="submission" date="2021-01" db="EMBL/GenBank/DDBJ databases">
        <authorList>
            <person name="Corre E."/>
            <person name="Pelletier E."/>
            <person name="Niang G."/>
            <person name="Scheremetjew M."/>
            <person name="Finn R."/>
            <person name="Kale V."/>
            <person name="Holt S."/>
            <person name="Cochrane G."/>
            <person name="Meng A."/>
            <person name="Brown T."/>
            <person name="Cohen L."/>
        </authorList>
    </citation>
    <scope>NUCLEOTIDE SEQUENCE</scope>
    <source>
        <strain evidence="1">CCMP2877</strain>
    </source>
</reference>
<name>A0A7S1U544_9STRA</name>
<gene>
    <name evidence="1" type="ORF">PPAR1163_LOCUS15328</name>
</gene>
<dbReference type="InterPro" id="IPR029063">
    <property type="entry name" value="SAM-dependent_MTases_sf"/>
</dbReference>
<accession>A0A7S1U544</accession>
<organism evidence="1">
    <name type="scientific">Phaeomonas parva</name>
    <dbReference type="NCBI Taxonomy" id="124430"/>
    <lineage>
        <taxon>Eukaryota</taxon>
        <taxon>Sar</taxon>
        <taxon>Stramenopiles</taxon>
        <taxon>Ochrophyta</taxon>
        <taxon>Pinguiophyceae</taxon>
        <taxon>Pinguiochrysidales</taxon>
        <taxon>Pinguiochrysidaceae</taxon>
        <taxon>Phaeomonas</taxon>
    </lineage>
</organism>
<sequence>MGEMGITVRETVSQMLVLSETLHRERLLSGPSKCFLKELVLRQDPKALEAGNQLMLASTREEREAAMALLTSRIEEQAKATYDGLFEETDLTLAHQLASKDVDTMKEDGVDTRSFVYGEVSFAAFYEVLLAATAGMPRLGKFYDLGSGTGRAVFEAVRAAP</sequence>